<feature type="signal peptide" evidence="1">
    <location>
        <begin position="1"/>
        <end position="20"/>
    </location>
</feature>
<dbReference type="Gene3D" id="2.40.160.20">
    <property type="match status" value="1"/>
</dbReference>
<dbReference type="Proteomes" id="UP000565723">
    <property type="component" value="Unassembled WGS sequence"/>
</dbReference>
<reference evidence="2 3" key="1">
    <citation type="journal article" date="2020" name="Proc. Natl. Acad. Sci. U.S.A.">
        <title>Ecological drivers of bacterial community assembly in synthetic phycospheres.</title>
        <authorList>
            <person name="Fu H."/>
            <person name="Uchimiya M."/>
            <person name="Gore J."/>
            <person name="Moran M.A."/>
        </authorList>
    </citation>
    <scope>NUCLEOTIDE SEQUENCE [LARGE SCALE GENOMIC DNA]</scope>
    <source>
        <strain evidence="2">HF-Din03</strain>
    </source>
</reference>
<dbReference type="RefSeq" id="WP_011046565.1">
    <property type="nucleotide sequence ID" value="NZ_CP076685.1"/>
</dbReference>
<dbReference type="Pfam" id="PF09411">
    <property type="entry name" value="PagL"/>
    <property type="match status" value="1"/>
</dbReference>
<sequence>MKQFLLTAILALGLTGTAQAQSLILGVGYADFQHNGSRDQGVLSLEYQHTPFWERGRLSARLAGAATVHNNGDFHLGAGVAGEYALDRNWFIEASVLPGLYIEGEDSNTLGSRFEVRSLFGVGYRFDNGNALSLAITHKSNASISDFNPGVNSVLLRFHRSF</sequence>
<comment type="caution">
    <text evidence="2">The sequence shown here is derived from an EMBL/GenBank/DDBJ whole genome shotgun (WGS) entry which is preliminary data.</text>
</comment>
<name>A0A850LPR3_9RHOB</name>
<accession>A0A850LPR3</accession>
<dbReference type="GO" id="GO:0016787">
    <property type="term" value="F:hydrolase activity"/>
    <property type="evidence" value="ECO:0007669"/>
    <property type="project" value="UniProtKB-KW"/>
</dbReference>
<dbReference type="EMBL" id="JABXIY010000065">
    <property type="protein sequence ID" value="NVK99315.1"/>
    <property type="molecule type" value="Genomic_DNA"/>
</dbReference>
<organism evidence="2 3">
    <name type="scientific">Ruegeria pomeroyi</name>
    <dbReference type="NCBI Taxonomy" id="89184"/>
    <lineage>
        <taxon>Bacteria</taxon>
        <taxon>Pseudomonadati</taxon>
        <taxon>Pseudomonadota</taxon>
        <taxon>Alphaproteobacteria</taxon>
        <taxon>Rhodobacterales</taxon>
        <taxon>Roseobacteraceae</taxon>
        <taxon>Ruegeria</taxon>
    </lineage>
</organism>
<gene>
    <name evidence="2" type="ORF">HW564_20525</name>
</gene>
<keyword evidence="1" id="KW-0732">Signal</keyword>
<dbReference type="AlphaFoldDB" id="A0A850LPR3"/>
<evidence type="ECO:0000313" key="2">
    <source>
        <dbReference type="EMBL" id="NVK99315.1"/>
    </source>
</evidence>
<evidence type="ECO:0000256" key="1">
    <source>
        <dbReference type="SAM" id="SignalP"/>
    </source>
</evidence>
<proteinExistence type="predicted"/>
<evidence type="ECO:0000313" key="3">
    <source>
        <dbReference type="Proteomes" id="UP000565723"/>
    </source>
</evidence>
<dbReference type="OMA" id="AGHIHET"/>
<feature type="chain" id="PRO_5033010689" evidence="1">
    <location>
        <begin position="21"/>
        <end position="162"/>
    </location>
</feature>
<keyword evidence="2" id="KW-0378">Hydrolase</keyword>
<dbReference type="InterPro" id="IPR018550">
    <property type="entry name" value="Lipid-A_deacylase-rel"/>
</dbReference>
<protein>
    <submittedName>
        <fullName evidence="2">Acyloxyacyl hydrolase</fullName>
    </submittedName>
</protein>